<sequence>MKKVIFVLFAILCICIGVYPLIYFLIDRTFGLLNSKSDVLLNDIFWNIGFYSHILFGGLALLIGWMQFSKKLRLKNIKLHRNIGKIYVISVLISGLASIYIAIFATGGLISVIGFLCLGLIWTITTILAYTSIRKADVNKHQKFMILSYAACFAAVTLRIWLPLLTIALQDFISAYRIVAWLCWVPNIIVAIFIIRKLGLNAS</sequence>
<keyword evidence="1" id="KW-0812">Transmembrane</keyword>
<dbReference type="Proteomes" id="UP001501692">
    <property type="component" value="Unassembled WGS sequence"/>
</dbReference>
<keyword evidence="1" id="KW-0472">Membrane</keyword>
<dbReference type="Pfam" id="PF10067">
    <property type="entry name" value="DUF2306"/>
    <property type="match status" value="1"/>
</dbReference>
<keyword evidence="3" id="KW-1185">Reference proteome</keyword>
<gene>
    <name evidence="2" type="ORF">GCM10023315_27930</name>
</gene>
<feature type="transmembrane region" description="Helical" evidence="1">
    <location>
        <begin position="44"/>
        <end position="65"/>
    </location>
</feature>
<name>A0ABP9HPK9_9FLAO</name>
<evidence type="ECO:0000313" key="3">
    <source>
        <dbReference type="Proteomes" id="UP001501692"/>
    </source>
</evidence>
<organism evidence="2 3">
    <name type="scientific">Algibacter aquimarinus</name>
    <dbReference type="NCBI Taxonomy" id="1136748"/>
    <lineage>
        <taxon>Bacteria</taxon>
        <taxon>Pseudomonadati</taxon>
        <taxon>Bacteroidota</taxon>
        <taxon>Flavobacteriia</taxon>
        <taxon>Flavobacteriales</taxon>
        <taxon>Flavobacteriaceae</taxon>
        <taxon>Algibacter</taxon>
    </lineage>
</organism>
<accession>A0ABP9HPK9</accession>
<evidence type="ECO:0000313" key="2">
    <source>
        <dbReference type="EMBL" id="GAA4975622.1"/>
    </source>
</evidence>
<dbReference type="InterPro" id="IPR018750">
    <property type="entry name" value="DUF2306_membrane"/>
</dbReference>
<dbReference type="RefSeq" id="WP_345169981.1">
    <property type="nucleotide sequence ID" value="NZ_BAABJK010000009.1"/>
</dbReference>
<feature type="transmembrane region" description="Helical" evidence="1">
    <location>
        <begin position="144"/>
        <end position="162"/>
    </location>
</feature>
<proteinExistence type="predicted"/>
<protein>
    <recommendedName>
        <fullName evidence="4">DUF2306 domain-containing protein</fullName>
    </recommendedName>
</protein>
<keyword evidence="1" id="KW-1133">Transmembrane helix</keyword>
<comment type="caution">
    <text evidence="2">The sequence shown here is derived from an EMBL/GenBank/DDBJ whole genome shotgun (WGS) entry which is preliminary data.</text>
</comment>
<feature type="transmembrane region" description="Helical" evidence="1">
    <location>
        <begin position="174"/>
        <end position="195"/>
    </location>
</feature>
<dbReference type="EMBL" id="BAABJK010000009">
    <property type="protein sequence ID" value="GAA4975622.1"/>
    <property type="molecule type" value="Genomic_DNA"/>
</dbReference>
<reference evidence="3" key="1">
    <citation type="journal article" date="2019" name="Int. J. Syst. Evol. Microbiol.">
        <title>The Global Catalogue of Microorganisms (GCM) 10K type strain sequencing project: providing services to taxonomists for standard genome sequencing and annotation.</title>
        <authorList>
            <consortium name="The Broad Institute Genomics Platform"/>
            <consortium name="The Broad Institute Genome Sequencing Center for Infectious Disease"/>
            <person name="Wu L."/>
            <person name="Ma J."/>
        </authorList>
    </citation>
    <scope>NUCLEOTIDE SEQUENCE [LARGE SCALE GENOMIC DNA]</scope>
    <source>
        <strain evidence="3">JCM 18287</strain>
    </source>
</reference>
<feature type="transmembrane region" description="Helical" evidence="1">
    <location>
        <begin position="109"/>
        <end position="132"/>
    </location>
</feature>
<feature type="transmembrane region" description="Helical" evidence="1">
    <location>
        <begin position="86"/>
        <end position="103"/>
    </location>
</feature>
<evidence type="ECO:0000256" key="1">
    <source>
        <dbReference type="SAM" id="Phobius"/>
    </source>
</evidence>
<evidence type="ECO:0008006" key="4">
    <source>
        <dbReference type="Google" id="ProtNLM"/>
    </source>
</evidence>